<dbReference type="Proteomes" id="UP000015001">
    <property type="component" value="Unassembled WGS sequence"/>
</dbReference>
<dbReference type="PATRIC" id="fig|1283301.3.peg.5740"/>
<protein>
    <submittedName>
        <fullName evidence="2">Uncharacterized protein</fullName>
    </submittedName>
</protein>
<evidence type="ECO:0000256" key="1">
    <source>
        <dbReference type="SAM" id="MobiDB-lite"/>
    </source>
</evidence>
<accession>S4MNJ5</accession>
<comment type="caution">
    <text evidence="2">The sequence shown here is derived from an EMBL/GenBank/DDBJ whole genome shotgun (WGS) entry which is preliminary data.</text>
</comment>
<reference evidence="2 3" key="1">
    <citation type="submission" date="2013-02" db="EMBL/GenBank/DDBJ databases">
        <title>Draft Genome Sequence of Streptomyces afghaniensis, Which Produces Compounds of the Julimycin B-Complex.</title>
        <authorList>
            <person name="Gruening B.A."/>
            <person name="Praeg A."/>
            <person name="Erxleben A."/>
            <person name="Guenther S."/>
            <person name="Fiedler H.-P."/>
            <person name="Goodfellow M."/>
            <person name="Mueller M."/>
        </authorList>
    </citation>
    <scope>NUCLEOTIDE SEQUENCE [LARGE SCALE GENOMIC DNA]</scope>
    <source>
        <strain evidence="2 3">772</strain>
    </source>
</reference>
<keyword evidence="3" id="KW-1185">Reference proteome</keyword>
<feature type="region of interest" description="Disordered" evidence="1">
    <location>
        <begin position="134"/>
        <end position="181"/>
    </location>
</feature>
<name>S4MNJ5_9ACTN</name>
<evidence type="ECO:0000313" key="2">
    <source>
        <dbReference type="EMBL" id="EPJ37165.1"/>
    </source>
</evidence>
<dbReference type="EMBL" id="AOPY01001519">
    <property type="protein sequence ID" value="EPJ37165.1"/>
    <property type="molecule type" value="Genomic_DNA"/>
</dbReference>
<feature type="compositionally biased region" description="Basic and acidic residues" evidence="1">
    <location>
        <begin position="134"/>
        <end position="151"/>
    </location>
</feature>
<dbReference type="HOGENOM" id="CLU_1488203_0_0_11"/>
<organism evidence="2 3">
    <name type="scientific">Streptomyces afghaniensis 772</name>
    <dbReference type="NCBI Taxonomy" id="1283301"/>
    <lineage>
        <taxon>Bacteria</taxon>
        <taxon>Bacillati</taxon>
        <taxon>Actinomycetota</taxon>
        <taxon>Actinomycetes</taxon>
        <taxon>Kitasatosporales</taxon>
        <taxon>Streptomycetaceae</taxon>
        <taxon>Streptomyces</taxon>
    </lineage>
</organism>
<gene>
    <name evidence="2" type="ORF">STAFG_5772</name>
</gene>
<sequence length="181" mass="19634">MQAAGQPLSAYRRRVDRAGHPAPDIQLAVERAWPLAFIYLSDLAIQAGRHREHTHPDVYQIDGWPATAVGDDGDRQRGHLMADRRDPGRPEMGGLADVHQASWSCPNSDGCSPVGRAAAALGRDNRGWRIHHLQGDHEPRRGLEQLDEVHGPVRPLRPPQACGEGDMPTVAPAQDPPGTGG</sequence>
<dbReference type="AlphaFoldDB" id="S4MNJ5"/>
<evidence type="ECO:0000313" key="3">
    <source>
        <dbReference type="Proteomes" id="UP000015001"/>
    </source>
</evidence>
<proteinExistence type="predicted"/>